<dbReference type="HOGENOM" id="CLU_069908_3_0_1"/>
<evidence type="ECO:0000256" key="3">
    <source>
        <dbReference type="ARBA" id="ARBA00060902"/>
    </source>
</evidence>
<protein>
    <recommendedName>
        <fullName evidence="7">Protein takeout</fullName>
    </recommendedName>
</protein>
<evidence type="ECO:0000256" key="4">
    <source>
        <dbReference type="SAM" id="SignalP"/>
    </source>
</evidence>
<reference evidence="5 6" key="1">
    <citation type="journal article" date="2007" name="Nature">
        <title>Evolution of genes and genomes on the Drosophila phylogeny.</title>
        <authorList>
            <consortium name="Drosophila 12 Genomes Consortium"/>
            <person name="Clark A.G."/>
            <person name="Eisen M.B."/>
            <person name="Smith D.R."/>
            <person name="Bergman C.M."/>
            <person name="Oliver B."/>
            <person name="Markow T.A."/>
            <person name="Kaufman T.C."/>
            <person name="Kellis M."/>
            <person name="Gelbart W."/>
            <person name="Iyer V.N."/>
            <person name="Pollard D.A."/>
            <person name="Sackton T.B."/>
            <person name="Larracuente A.M."/>
            <person name="Singh N.D."/>
            <person name="Abad J.P."/>
            <person name="Abt D.N."/>
            <person name="Adryan B."/>
            <person name="Aguade M."/>
            <person name="Akashi H."/>
            <person name="Anderson W.W."/>
            <person name="Aquadro C.F."/>
            <person name="Ardell D.H."/>
            <person name="Arguello R."/>
            <person name="Artieri C.G."/>
            <person name="Barbash D.A."/>
            <person name="Barker D."/>
            <person name="Barsanti P."/>
            <person name="Batterham P."/>
            <person name="Batzoglou S."/>
            <person name="Begun D."/>
            <person name="Bhutkar A."/>
            <person name="Blanco E."/>
            <person name="Bosak S.A."/>
            <person name="Bradley R.K."/>
            <person name="Brand A.D."/>
            <person name="Brent M.R."/>
            <person name="Brooks A.N."/>
            <person name="Brown R.H."/>
            <person name="Butlin R.K."/>
            <person name="Caggese C."/>
            <person name="Calvi B.R."/>
            <person name="Bernardo de Carvalho A."/>
            <person name="Caspi A."/>
            <person name="Castrezana S."/>
            <person name="Celniker S.E."/>
            <person name="Chang J.L."/>
            <person name="Chapple C."/>
            <person name="Chatterji S."/>
            <person name="Chinwalla A."/>
            <person name="Civetta A."/>
            <person name="Clifton S.W."/>
            <person name="Comeron J.M."/>
            <person name="Costello J.C."/>
            <person name="Coyne J.A."/>
            <person name="Daub J."/>
            <person name="David R.G."/>
            <person name="Delcher A.L."/>
            <person name="Delehaunty K."/>
            <person name="Do C.B."/>
            <person name="Ebling H."/>
            <person name="Edwards K."/>
            <person name="Eickbush T."/>
            <person name="Evans J.D."/>
            <person name="Filipski A."/>
            <person name="Findeiss S."/>
            <person name="Freyhult E."/>
            <person name="Fulton L."/>
            <person name="Fulton R."/>
            <person name="Garcia A.C."/>
            <person name="Gardiner A."/>
            <person name="Garfield D.A."/>
            <person name="Garvin B.E."/>
            <person name="Gibson G."/>
            <person name="Gilbert D."/>
            <person name="Gnerre S."/>
            <person name="Godfrey J."/>
            <person name="Good R."/>
            <person name="Gotea V."/>
            <person name="Gravely B."/>
            <person name="Greenberg A.J."/>
            <person name="Griffiths-Jones S."/>
            <person name="Gross S."/>
            <person name="Guigo R."/>
            <person name="Gustafson E.A."/>
            <person name="Haerty W."/>
            <person name="Hahn M.W."/>
            <person name="Halligan D.L."/>
            <person name="Halpern A.L."/>
            <person name="Halter G.M."/>
            <person name="Han M.V."/>
            <person name="Heger A."/>
            <person name="Hillier L."/>
            <person name="Hinrichs A.S."/>
            <person name="Holmes I."/>
            <person name="Hoskins R.A."/>
            <person name="Hubisz M.J."/>
            <person name="Hultmark D."/>
            <person name="Huntley M.A."/>
            <person name="Jaffe D.B."/>
            <person name="Jagadeeshan S."/>
            <person name="Jeck W.R."/>
            <person name="Johnson J."/>
            <person name="Jones C.D."/>
            <person name="Jordan W.C."/>
            <person name="Karpen G.H."/>
            <person name="Kataoka E."/>
            <person name="Keightley P.D."/>
            <person name="Kheradpour P."/>
            <person name="Kirkness E.F."/>
            <person name="Koerich L.B."/>
            <person name="Kristiansen K."/>
            <person name="Kudrna D."/>
            <person name="Kulathinal R.J."/>
            <person name="Kumar S."/>
            <person name="Kwok R."/>
            <person name="Lander E."/>
            <person name="Langley C.H."/>
            <person name="Lapoint R."/>
            <person name="Lazzaro B.P."/>
            <person name="Lee S.J."/>
            <person name="Levesque L."/>
            <person name="Li R."/>
            <person name="Lin C.F."/>
            <person name="Lin M.F."/>
            <person name="Lindblad-Toh K."/>
            <person name="Llopart A."/>
            <person name="Long M."/>
            <person name="Low L."/>
            <person name="Lozovsky E."/>
            <person name="Lu J."/>
            <person name="Luo M."/>
            <person name="Machado C.A."/>
            <person name="Makalowski W."/>
            <person name="Marzo M."/>
            <person name="Matsuda M."/>
            <person name="Matzkin L."/>
            <person name="McAllister B."/>
            <person name="McBride C.S."/>
            <person name="McKernan B."/>
            <person name="McKernan K."/>
            <person name="Mendez-Lago M."/>
            <person name="Minx P."/>
            <person name="Mollenhauer M.U."/>
            <person name="Montooth K."/>
            <person name="Mount S.M."/>
            <person name="Mu X."/>
            <person name="Myers E."/>
            <person name="Negre B."/>
            <person name="Newfeld S."/>
            <person name="Nielsen R."/>
            <person name="Noor M.A."/>
            <person name="O'Grady P."/>
            <person name="Pachter L."/>
            <person name="Papaceit M."/>
            <person name="Parisi M.J."/>
            <person name="Parisi M."/>
            <person name="Parts L."/>
            <person name="Pedersen J.S."/>
            <person name="Pesole G."/>
            <person name="Phillippy A.M."/>
            <person name="Ponting C.P."/>
            <person name="Pop M."/>
            <person name="Porcelli D."/>
            <person name="Powell J.R."/>
            <person name="Prohaska S."/>
            <person name="Pruitt K."/>
            <person name="Puig M."/>
            <person name="Quesneville H."/>
            <person name="Ram K.R."/>
            <person name="Rand D."/>
            <person name="Rasmussen M.D."/>
            <person name="Reed L.K."/>
            <person name="Reenan R."/>
            <person name="Reily A."/>
            <person name="Remington K.A."/>
            <person name="Rieger T.T."/>
            <person name="Ritchie M.G."/>
            <person name="Robin C."/>
            <person name="Rogers Y.H."/>
            <person name="Rohde C."/>
            <person name="Rozas J."/>
            <person name="Rubenfield M.J."/>
            <person name="Ruiz A."/>
            <person name="Russo S."/>
            <person name="Salzberg S.L."/>
            <person name="Sanchez-Gracia A."/>
            <person name="Saranga D.J."/>
            <person name="Sato H."/>
            <person name="Schaeffer S.W."/>
            <person name="Schatz M.C."/>
            <person name="Schlenke T."/>
            <person name="Schwartz R."/>
            <person name="Segarra C."/>
            <person name="Singh R.S."/>
            <person name="Sirot L."/>
            <person name="Sirota M."/>
            <person name="Sisneros N.B."/>
            <person name="Smith C.D."/>
            <person name="Smith T.F."/>
            <person name="Spieth J."/>
            <person name="Stage D.E."/>
            <person name="Stark A."/>
            <person name="Stephan W."/>
            <person name="Strausberg R.L."/>
            <person name="Strempel S."/>
            <person name="Sturgill D."/>
            <person name="Sutton G."/>
            <person name="Sutton G.G."/>
            <person name="Tao W."/>
            <person name="Teichmann S."/>
            <person name="Tobari Y.N."/>
            <person name="Tomimura Y."/>
            <person name="Tsolas J.M."/>
            <person name="Valente V.L."/>
            <person name="Venter E."/>
            <person name="Venter J.C."/>
            <person name="Vicario S."/>
            <person name="Vieira F.G."/>
            <person name="Vilella A.J."/>
            <person name="Villasante A."/>
            <person name="Walenz B."/>
            <person name="Wang J."/>
            <person name="Wasserman M."/>
            <person name="Watts T."/>
            <person name="Wilson D."/>
            <person name="Wilson R.K."/>
            <person name="Wing R.A."/>
            <person name="Wolfner M.F."/>
            <person name="Wong A."/>
            <person name="Wong G.K."/>
            <person name="Wu C.I."/>
            <person name="Wu G."/>
            <person name="Yamamoto D."/>
            <person name="Yang H.P."/>
            <person name="Yang S.P."/>
            <person name="Yorke J.A."/>
            <person name="Yoshida K."/>
            <person name="Zdobnov E."/>
            <person name="Zhang P."/>
            <person name="Zhang Y."/>
            <person name="Zimin A.V."/>
            <person name="Baldwin J."/>
            <person name="Abdouelleil A."/>
            <person name="Abdulkadir J."/>
            <person name="Abebe A."/>
            <person name="Abera B."/>
            <person name="Abreu J."/>
            <person name="Acer S.C."/>
            <person name="Aftuck L."/>
            <person name="Alexander A."/>
            <person name="An P."/>
            <person name="Anderson E."/>
            <person name="Anderson S."/>
            <person name="Arachi H."/>
            <person name="Azer M."/>
            <person name="Bachantsang P."/>
            <person name="Barry A."/>
            <person name="Bayul T."/>
            <person name="Berlin A."/>
            <person name="Bessette D."/>
            <person name="Bloom T."/>
            <person name="Blye J."/>
            <person name="Boguslavskiy L."/>
            <person name="Bonnet C."/>
            <person name="Boukhgalter B."/>
            <person name="Bourzgui I."/>
            <person name="Brown A."/>
            <person name="Cahill P."/>
            <person name="Channer S."/>
            <person name="Cheshatsang Y."/>
            <person name="Chuda L."/>
            <person name="Citroen M."/>
            <person name="Collymore A."/>
            <person name="Cooke P."/>
            <person name="Costello M."/>
            <person name="D'Aco K."/>
            <person name="Daza R."/>
            <person name="De Haan G."/>
            <person name="DeGray S."/>
            <person name="DeMaso C."/>
            <person name="Dhargay N."/>
            <person name="Dooley K."/>
            <person name="Dooley E."/>
            <person name="Doricent M."/>
            <person name="Dorje P."/>
            <person name="Dorjee K."/>
            <person name="Dupes A."/>
            <person name="Elong R."/>
            <person name="Falk J."/>
            <person name="Farina A."/>
            <person name="Faro S."/>
            <person name="Ferguson D."/>
            <person name="Fisher S."/>
            <person name="Foley C.D."/>
            <person name="Franke A."/>
            <person name="Friedrich D."/>
            <person name="Gadbois L."/>
            <person name="Gearin G."/>
            <person name="Gearin C.R."/>
            <person name="Giannoukos G."/>
            <person name="Goode T."/>
            <person name="Graham J."/>
            <person name="Grandbois E."/>
            <person name="Grewal S."/>
            <person name="Gyaltsen K."/>
            <person name="Hafez N."/>
            <person name="Hagos B."/>
            <person name="Hall J."/>
            <person name="Henson C."/>
            <person name="Hollinger A."/>
            <person name="Honan T."/>
            <person name="Huard M.D."/>
            <person name="Hughes L."/>
            <person name="Hurhula B."/>
            <person name="Husby M.E."/>
            <person name="Kamat A."/>
            <person name="Kanga B."/>
            <person name="Kashin S."/>
            <person name="Khazanovich D."/>
            <person name="Kisner P."/>
            <person name="Lance K."/>
            <person name="Lara M."/>
            <person name="Lee W."/>
            <person name="Lennon N."/>
            <person name="Letendre F."/>
            <person name="LeVine R."/>
            <person name="Lipovsky A."/>
            <person name="Liu X."/>
            <person name="Liu J."/>
            <person name="Liu S."/>
            <person name="Lokyitsang T."/>
            <person name="Lokyitsang Y."/>
            <person name="Lubonja R."/>
            <person name="Lui A."/>
            <person name="MacDonald P."/>
            <person name="Magnisalis V."/>
            <person name="Maru K."/>
            <person name="Matthews C."/>
            <person name="McCusker W."/>
            <person name="McDonough S."/>
            <person name="Mehta T."/>
            <person name="Meldrim J."/>
            <person name="Meneus L."/>
            <person name="Mihai O."/>
            <person name="Mihalev A."/>
            <person name="Mihova T."/>
            <person name="Mittelman R."/>
            <person name="Mlenga V."/>
            <person name="Montmayeur A."/>
            <person name="Mulrain L."/>
            <person name="Navidi A."/>
            <person name="Naylor J."/>
            <person name="Negash T."/>
            <person name="Nguyen T."/>
            <person name="Nguyen N."/>
            <person name="Nicol R."/>
            <person name="Norbu C."/>
            <person name="Norbu N."/>
            <person name="Novod N."/>
            <person name="O'Neill B."/>
            <person name="Osman S."/>
            <person name="Markiewicz E."/>
            <person name="Oyono O.L."/>
            <person name="Patti C."/>
            <person name="Phunkhang P."/>
            <person name="Pierre F."/>
            <person name="Priest M."/>
            <person name="Raghuraman S."/>
            <person name="Rege F."/>
            <person name="Reyes R."/>
            <person name="Rise C."/>
            <person name="Rogov P."/>
            <person name="Ross K."/>
            <person name="Ryan E."/>
            <person name="Settipalli S."/>
            <person name="Shea T."/>
            <person name="Sherpa N."/>
            <person name="Shi L."/>
            <person name="Shih D."/>
            <person name="Sparrow T."/>
            <person name="Spaulding J."/>
            <person name="Stalker J."/>
            <person name="Stange-Thomann N."/>
            <person name="Stavropoulos S."/>
            <person name="Stone C."/>
            <person name="Strader C."/>
            <person name="Tesfaye S."/>
            <person name="Thomson T."/>
            <person name="Thoulutsang Y."/>
            <person name="Thoulutsang D."/>
            <person name="Topham K."/>
            <person name="Topping I."/>
            <person name="Tsamla T."/>
            <person name="Vassiliev H."/>
            <person name="Vo A."/>
            <person name="Wangchuk T."/>
            <person name="Wangdi T."/>
            <person name="Weiand M."/>
            <person name="Wilkinson J."/>
            <person name="Wilson A."/>
            <person name="Yadav S."/>
            <person name="Young G."/>
            <person name="Yu Q."/>
            <person name="Zembek L."/>
            <person name="Zhong D."/>
            <person name="Zimmer A."/>
            <person name="Zwirko Z."/>
            <person name="Jaffe D.B."/>
            <person name="Alvarez P."/>
            <person name="Brockman W."/>
            <person name="Butler J."/>
            <person name="Chin C."/>
            <person name="Gnerre S."/>
            <person name="Grabherr M."/>
            <person name="Kleber M."/>
            <person name="Mauceli E."/>
            <person name="MacCallum I."/>
        </authorList>
    </citation>
    <scope>NUCLEOTIDE SEQUENCE [LARGE SCALE GENOMIC DNA]</scope>
    <source>
        <strain evidence="6">Tucson 15010-1051.87</strain>
    </source>
</reference>
<keyword evidence="2" id="KW-0090">Biological rhythms</keyword>
<dbReference type="SMART" id="SM00700">
    <property type="entry name" value="JHBP"/>
    <property type="match status" value="1"/>
</dbReference>
<evidence type="ECO:0000256" key="1">
    <source>
        <dbReference type="ARBA" id="ARBA00022729"/>
    </source>
</evidence>
<organism evidence="5 6">
    <name type="scientific">Drosophila virilis</name>
    <name type="common">Fruit fly</name>
    <dbReference type="NCBI Taxonomy" id="7244"/>
    <lineage>
        <taxon>Eukaryota</taxon>
        <taxon>Metazoa</taxon>
        <taxon>Ecdysozoa</taxon>
        <taxon>Arthropoda</taxon>
        <taxon>Hexapoda</taxon>
        <taxon>Insecta</taxon>
        <taxon>Pterygota</taxon>
        <taxon>Neoptera</taxon>
        <taxon>Endopterygota</taxon>
        <taxon>Diptera</taxon>
        <taxon>Brachycera</taxon>
        <taxon>Muscomorpha</taxon>
        <taxon>Ephydroidea</taxon>
        <taxon>Drosophilidae</taxon>
        <taxon>Drosophila</taxon>
    </lineage>
</organism>
<dbReference type="GO" id="GO:0005615">
    <property type="term" value="C:extracellular space"/>
    <property type="evidence" value="ECO:0007669"/>
    <property type="project" value="TreeGrafter"/>
</dbReference>
<dbReference type="Proteomes" id="UP000008792">
    <property type="component" value="Unassembled WGS sequence"/>
</dbReference>
<proteinExistence type="inferred from homology"/>
<gene>
    <name evidence="5" type="primary">Dvir\GJ24020</name>
    <name evidence="5" type="ORF">Dvir_GJ24020</name>
</gene>
<dbReference type="GO" id="GO:0007623">
    <property type="term" value="P:circadian rhythm"/>
    <property type="evidence" value="ECO:0007669"/>
    <property type="project" value="UniProtKB-ARBA"/>
</dbReference>
<sequence>MEYHKLVISLLVLGCLYKYSTGYVPDLPADIQKCTIADERCLLDGMNYVIRHYAATGSKELGLVQLDPLRIKKLSLGKNPNSPVSIDLSFSNADLIGLSEAQVQRVSAFTSDLSRPIVFDMVSPKVTLKGPYSVEGRVLILPVVGKGNAQIVLENCQVHAVVKLSPVSKGAHQTYAEVTEVKMKLEPSRVTYKLDGLFNGQKELSENLHALINENWREVFNELKSDISGAMGLIFKAVLNKTIGNLPLEQLFSDF</sequence>
<dbReference type="Gene3D" id="3.15.10.30">
    <property type="entry name" value="Haemolymph juvenile hormone binding protein"/>
    <property type="match status" value="1"/>
</dbReference>
<dbReference type="FunFam" id="3.15.10.30:FF:000001">
    <property type="entry name" value="Takeout-like protein 1"/>
    <property type="match status" value="1"/>
</dbReference>
<keyword evidence="6" id="KW-1185">Reference proteome</keyword>
<evidence type="ECO:0000313" key="6">
    <source>
        <dbReference type="Proteomes" id="UP000008792"/>
    </source>
</evidence>
<dbReference type="eggNOG" id="ENOG502SQ21">
    <property type="taxonomic scope" value="Eukaryota"/>
</dbReference>
<name>B4LZV5_DROVI</name>
<dbReference type="EMBL" id="CH940650">
    <property type="protein sequence ID" value="EDW67183.1"/>
    <property type="molecule type" value="Genomic_DNA"/>
</dbReference>
<dbReference type="FunCoup" id="B4LZV5">
    <property type="interactions" value="15"/>
</dbReference>
<evidence type="ECO:0008006" key="7">
    <source>
        <dbReference type="Google" id="ProtNLM"/>
    </source>
</evidence>
<dbReference type="AlphaFoldDB" id="B4LZV5"/>
<dbReference type="PhylomeDB" id="B4LZV5"/>
<accession>B4LZV5</accession>
<evidence type="ECO:0000256" key="2">
    <source>
        <dbReference type="ARBA" id="ARBA00023108"/>
    </source>
</evidence>
<dbReference type="STRING" id="7244.B4LZV5"/>
<comment type="similarity">
    <text evidence="3">Belongs to the TO family.</text>
</comment>
<dbReference type="SMR" id="B4LZV5"/>
<evidence type="ECO:0000313" key="5">
    <source>
        <dbReference type="EMBL" id="EDW67183.1"/>
    </source>
</evidence>
<dbReference type="Pfam" id="PF06585">
    <property type="entry name" value="JHBP"/>
    <property type="match status" value="1"/>
</dbReference>
<dbReference type="OrthoDB" id="8186595at2759"/>
<dbReference type="PANTHER" id="PTHR11008:SF32">
    <property type="entry name" value="CIRCADIAN CLOCK-CONTROLLED PROTEIN DAYWAKE-RELATED"/>
    <property type="match status" value="1"/>
</dbReference>
<feature type="chain" id="PRO_5002817001" description="Protein takeout" evidence="4">
    <location>
        <begin position="23"/>
        <end position="255"/>
    </location>
</feature>
<feature type="signal peptide" evidence="4">
    <location>
        <begin position="1"/>
        <end position="22"/>
    </location>
</feature>
<dbReference type="InterPro" id="IPR010562">
    <property type="entry name" value="Haemolymph_juvenile_hormone-bd"/>
</dbReference>
<dbReference type="OMA" id="INENWRE"/>
<dbReference type="KEGG" id="dvi:6629680"/>
<dbReference type="PANTHER" id="PTHR11008">
    <property type="entry name" value="PROTEIN TAKEOUT-LIKE PROTEIN"/>
    <property type="match status" value="1"/>
</dbReference>
<keyword evidence="1 4" id="KW-0732">Signal</keyword>
<dbReference type="InterPro" id="IPR038606">
    <property type="entry name" value="To_sf"/>
</dbReference>
<dbReference type="InParanoid" id="B4LZV5"/>